<dbReference type="GO" id="GO:0003677">
    <property type="term" value="F:DNA binding"/>
    <property type="evidence" value="ECO:0007669"/>
    <property type="project" value="UniProtKB-KW"/>
</dbReference>
<dbReference type="InterPro" id="IPR047057">
    <property type="entry name" value="MerR_fam"/>
</dbReference>
<dbReference type="GO" id="GO:0003700">
    <property type="term" value="F:DNA-binding transcription factor activity"/>
    <property type="evidence" value="ECO:0007669"/>
    <property type="project" value="InterPro"/>
</dbReference>
<dbReference type="Proteomes" id="UP000579945">
    <property type="component" value="Unassembled WGS sequence"/>
</dbReference>
<evidence type="ECO:0000259" key="5">
    <source>
        <dbReference type="PROSITE" id="PS50937"/>
    </source>
</evidence>
<dbReference type="Gene3D" id="1.10.1660.10">
    <property type="match status" value="1"/>
</dbReference>
<evidence type="ECO:0000256" key="3">
    <source>
        <dbReference type="ARBA" id="ARBA00023125"/>
    </source>
</evidence>
<feature type="domain" description="HTH merR-type" evidence="5">
    <location>
        <begin position="1"/>
        <end position="68"/>
    </location>
</feature>
<name>A0A7W5UTH0_9ACTN</name>
<dbReference type="RefSeq" id="WP_183641921.1">
    <property type="nucleotide sequence ID" value="NZ_JACIBV010000001.1"/>
</dbReference>
<dbReference type="Pfam" id="PF13411">
    <property type="entry name" value="MerR_1"/>
    <property type="match status" value="1"/>
</dbReference>
<evidence type="ECO:0000313" key="7">
    <source>
        <dbReference type="Proteomes" id="UP000579945"/>
    </source>
</evidence>
<dbReference type="InterPro" id="IPR000551">
    <property type="entry name" value="MerR-type_HTH_dom"/>
</dbReference>
<evidence type="ECO:0000256" key="1">
    <source>
        <dbReference type="ARBA" id="ARBA00022491"/>
    </source>
</evidence>
<comment type="caution">
    <text evidence="6">The sequence shown here is derived from an EMBL/GenBank/DDBJ whole genome shotgun (WGS) entry which is preliminary data.</text>
</comment>
<evidence type="ECO:0000256" key="4">
    <source>
        <dbReference type="ARBA" id="ARBA00023163"/>
    </source>
</evidence>
<gene>
    <name evidence="6" type="ORF">FHR33_000102</name>
</gene>
<dbReference type="GeneID" id="95386774"/>
<dbReference type="EMBL" id="JACIBV010000001">
    <property type="protein sequence ID" value="MBB3724242.1"/>
    <property type="molecule type" value="Genomic_DNA"/>
</dbReference>
<dbReference type="PRINTS" id="PR00040">
    <property type="entry name" value="HTHMERR"/>
</dbReference>
<keyword evidence="3 6" id="KW-0238">DNA-binding</keyword>
<keyword evidence="1" id="KW-0678">Repressor</keyword>
<organism evidence="6 7">
    <name type="scientific">Nonomuraea dietziae</name>
    <dbReference type="NCBI Taxonomy" id="65515"/>
    <lineage>
        <taxon>Bacteria</taxon>
        <taxon>Bacillati</taxon>
        <taxon>Actinomycetota</taxon>
        <taxon>Actinomycetes</taxon>
        <taxon>Streptosporangiales</taxon>
        <taxon>Streptosporangiaceae</taxon>
        <taxon>Nonomuraea</taxon>
    </lineage>
</organism>
<keyword evidence="7" id="KW-1185">Reference proteome</keyword>
<dbReference type="InterPro" id="IPR009061">
    <property type="entry name" value="DNA-bd_dom_put_sf"/>
</dbReference>
<accession>A0A7W5UTH0</accession>
<protein>
    <submittedName>
        <fullName evidence="6">DNA-binding transcriptional MerR regulator</fullName>
    </submittedName>
</protein>
<keyword evidence="2" id="KW-0805">Transcription regulation</keyword>
<evidence type="ECO:0000256" key="2">
    <source>
        <dbReference type="ARBA" id="ARBA00023015"/>
    </source>
</evidence>
<dbReference type="PANTHER" id="PTHR30204:SF69">
    <property type="entry name" value="MERR-FAMILY TRANSCRIPTIONAL REGULATOR"/>
    <property type="match status" value="1"/>
</dbReference>
<evidence type="ECO:0000313" key="6">
    <source>
        <dbReference type="EMBL" id="MBB3724242.1"/>
    </source>
</evidence>
<reference evidence="6 7" key="1">
    <citation type="submission" date="2020-08" db="EMBL/GenBank/DDBJ databases">
        <title>Sequencing the genomes of 1000 actinobacteria strains.</title>
        <authorList>
            <person name="Klenk H.-P."/>
        </authorList>
    </citation>
    <scope>NUCLEOTIDE SEQUENCE [LARGE SCALE GENOMIC DNA]</scope>
    <source>
        <strain evidence="6 7">DSM 44320</strain>
    </source>
</reference>
<dbReference type="SMART" id="SM00422">
    <property type="entry name" value="HTH_MERR"/>
    <property type="match status" value="1"/>
</dbReference>
<proteinExistence type="predicted"/>
<dbReference type="SUPFAM" id="SSF46955">
    <property type="entry name" value="Putative DNA-binding domain"/>
    <property type="match status" value="1"/>
</dbReference>
<dbReference type="PANTHER" id="PTHR30204">
    <property type="entry name" value="REDOX-CYCLING DRUG-SENSING TRANSCRIPTIONAL ACTIVATOR SOXR"/>
    <property type="match status" value="1"/>
</dbReference>
<keyword evidence="4" id="KW-0804">Transcription</keyword>
<sequence length="118" mass="13273">MRIGDLVQATGVNRRLLRYYEEQGLLHPVRLANGYREYAESDVVVVRAIRTLLAAGLPTAVIATFLHCVHDQDEPVVPRACPTVISHLRQERARITETISRLETSQREMDALLAAALR</sequence>
<dbReference type="AlphaFoldDB" id="A0A7W5UTH0"/>
<dbReference type="PROSITE" id="PS50937">
    <property type="entry name" value="HTH_MERR_2"/>
    <property type="match status" value="1"/>
</dbReference>